<dbReference type="InterPro" id="IPR013909">
    <property type="entry name" value="NuBaID_C"/>
</dbReference>
<feature type="compositionally biased region" description="Basic and acidic residues" evidence="1">
    <location>
        <begin position="182"/>
        <end position="199"/>
    </location>
</feature>
<accession>A0AAP0N6N9</accession>
<dbReference type="EMBL" id="JBBPBK010000016">
    <property type="protein sequence ID" value="KAK9267528.1"/>
    <property type="molecule type" value="Genomic_DNA"/>
</dbReference>
<feature type="region of interest" description="Disordered" evidence="1">
    <location>
        <begin position="1"/>
        <end position="23"/>
    </location>
</feature>
<evidence type="ECO:0000256" key="1">
    <source>
        <dbReference type="SAM" id="MobiDB-lite"/>
    </source>
</evidence>
<protein>
    <recommendedName>
        <fullName evidence="2">NuBaID C-terminal domain-containing protein</fullName>
    </recommendedName>
</protein>
<dbReference type="PANTHER" id="PTHR15835">
    <property type="entry name" value="NUCLEAR-INTERACTING PARTNER OF ALK"/>
    <property type="match status" value="1"/>
</dbReference>
<proteinExistence type="predicted"/>
<dbReference type="GO" id="GO:0008270">
    <property type="term" value="F:zinc ion binding"/>
    <property type="evidence" value="ECO:0007669"/>
    <property type="project" value="InterPro"/>
</dbReference>
<comment type="caution">
    <text evidence="3">The sequence shown here is derived from an EMBL/GenBank/DDBJ whole genome shotgun (WGS) entry which is preliminary data.</text>
</comment>
<dbReference type="Proteomes" id="UP001415857">
    <property type="component" value="Unassembled WGS sequence"/>
</dbReference>
<dbReference type="PANTHER" id="PTHR15835:SF16">
    <property type="entry name" value="F20D23.9 PROTEIN"/>
    <property type="match status" value="1"/>
</dbReference>
<name>A0AAP0N6N9_LIQFO</name>
<reference evidence="3 4" key="1">
    <citation type="journal article" date="2024" name="Plant J.">
        <title>Genome sequences and population genomics reveal climatic adaptation and genomic divergence between two closely related sweetgum species.</title>
        <authorList>
            <person name="Xu W.Q."/>
            <person name="Ren C.Q."/>
            <person name="Zhang X.Y."/>
            <person name="Comes H.P."/>
            <person name="Liu X.H."/>
            <person name="Li Y.G."/>
            <person name="Kettle C.J."/>
            <person name="Jalonen R."/>
            <person name="Gaisberger H."/>
            <person name="Ma Y.Z."/>
            <person name="Qiu Y.X."/>
        </authorList>
    </citation>
    <scope>NUCLEOTIDE SEQUENCE [LARGE SCALE GENOMIC DNA]</scope>
    <source>
        <strain evidence="3">Hangzhou</strain>
    </source>
</reference>
<feature type="region of interest" description="Disordered" evidence="1">
    <location>
        <begin position="176"/>
        <end position="213"/>
    </location>
</feature>
<dbReference type="Pfam" id="PF08600">
    <property type="entry name" value="NuBaID_C"/>
    <property type="match status" value="1"/>
</dbReference>
<evidence type="ECO:0000259" key="2">
    <source>
        <dbReference type="Pfam" id="PF08600"/>
    </source>
</evidence>
<keyword evidence="4" id="KW-1185">Reference proteome</keyword>
<feature type="compositionally biased region" description="Polar residues" evidence="1">
    <location>
        <begin position="200"/>
        <end position="213"/>
    </location>
</feature>
<sequence length="367" mass="38868">MDTVCHSANDGSMESVENYPGDVDDAHFPSSSIYGNLDMNDTSELNNSNQAQQSICFQQAAEVVPGEMGGSSTNDGEEIFNAGTVTAQARDGFSFGISGGSVGMCASHEAEIHGTDVSIHRADSVVGDVEPRIEDAENQGQTGESAPIPGMMDEVVPEEIDREDPHGDSQEVLYRSAGRADSGSKIDGSMKADSVESGEKISQSPKLAQDNNAHPSLSCNAIVYSGYETSKKEVRRALKASLAKDSAYLESDYAAANGIGPPKGESNYEEPMEFDPIIHHNQFCPWVNGNVAAAGCTSCGSSTSADALALCGWQLTLDALDALRSLGNFPIQTVQSESAASLYKDDRQAPGQKILRHQSVSKSHGQH</sequence>
<gene>
    <name evidence="3" type="ORF">L1049_009956</name>
</gene>
<organism evidence="3 4">
    <name type="scientific">Liquidambar formosana</name>
    <name type="common">Formosan gum</name>
    <dbReference type="NCBI Taxonomy" id="63359"/>
    <lineage>
        <taxon>Eukaryota</taxon>
        <taxon>Viridiplantae</taxon>
        <taxon>Streptophyta</taxon>
        <taxon>Embryophyta</taxon>
        <taxon>Tracheophyta</taxon>
        <taxon>Spermatophyta</taxon>
        <taxon>Magnoliopsida</taxon>
        <taxon>eudicotyledons</taxon>
        <taxon>Gunneridae</taxon>
        <taxon>Pentapetalae</taxon>
        <taxon>Saxifragales</taxon>
        <taxon>Altingiaceae</taxon>
        <taxon>Liquidambar</taxon>
    </lineage>
</organism>
<dbReference type="AlphaFoldDB" id="A0AAP0N6N9"/>
<dbReference type="GO" id="GO:0005634">
    <property type="term" value="C:nucleus"/>
    <property type="evidence" value="ECO:0007669"/>
    <property type="project" value="TreeGrafter"/>
</dbReference>
<evidence type="ECO:0000313" key="4">
    <source>
        <dbReference type="Proteomes" id="UP001415857"/>
    </source>
</evidence>
<feature type="domain" description="NuBaID C-terminal" evidence="2">
    <location>
        <begin position="271"/>
        <end position="322"/>
    </location>
</feature>
<evidence type="ECO:0000313" key="3">
    <source>
        <dbReference type="EMBL" id="KAK9267528.1"/>
    </source>
</evidence>